<proteinExistence type="predicted"/>
<comment type="caution">
    <text evidence="1">The sequence shown here is derived from an EMBL/GenBank/DDBJ whole genome shotgun (WGS) entry which is preliminary data.</text>
</comment>
<gene>
    <name evidence="1" type="ORF">F964_00288</name>
</gene>
<protein>
    <submittedName>
        <fullName evidence="1">Uncharacterized protein</fullName>
    </submittedName>
</protein>
<dbReference type="EMBL" id="APPJ01000001">
    <property type="protein sequence ID" value="ENV19191.1"/>
    <property type="molecule type" value="Genomic_DNA"/>
</dbReference>
<evidence type="ECO:0000313" key="2">
    <source>
        <dbReference type="Proteomes" id="UP000013148"/>
    </source>
</evidence>
<dbReference type="eggNOG" id="ENOG5031RDK">
    <property type="taxonomic scope" value="Bacteria"/>
</dbReference>
<dbReference type="HOGENOM" id="CLU_1418789_0_0_6"/>
<evidence type="ECO:0000313" key="1">
    <source>
        <dbReference type="EMBL" id="ENV19191.1"/>
    </source>
</evidence>
<keyword evidence="2" id="KW-1185">Reference proteome</keyword>
<dbReference type="Proteomes" id="UP000013148">
    <property type="component" value="Unassembled WGS sequence"/>
</dbReference>
<name>N8X4L3_ACIGI</name>
<organism evidence="1 2">
    <name type="scientific">Acinetobacter guillouiae NIPH 991</name>
    <dbReference type="NCBI Taxonomy" id="1217656"/>
    <lineage>
        <taxon>Bacteria</taxon>
        <taxon>Pseudomonadati</taxon>
        <taxon>Pseudomonadota</taxon>
        <taxon>Gammaproteobacteria</taxon>
        <taxon>Moraxellales</taxon>
        <taxon>Moraxellaceae</taxon>
        <taxon>Acinetobacter</taxon>
    </lineage>
</organism>
<accession>N8X4L3</accession>
<dbReference type="PATRIC" id="fig|1217656.3.peg.284"/>
<dbReference type="RefSeq" id="WP_004816898.1">
    <property type="nucleotide sequence ID" value="NZ_KB849454.1"/>
</dbReference>
<sequence length="191" mass="22380">MGHYSNLRISSNLDQTEEKKSNDEIYIEVKYLIHLFWLALFKLEDISALKDQYNETYYVFRATILKSCGTFKSRLNLWSKLYNDEKAEILAKLFLQYLEHIPTFSIELNINDLLGMHLDINSIDAKNEMTDLINFIDNIQINPQNHSLSNDWITPLSLLSLEIPQDRKQLDGFGETLLPCPEVDEWLNQVH</sequence>
<reference evidence="1 2" key="1">
    <citation type="submission" date="2013-02" db="EMBL/GenBank/DDBJ databases">
        <title>The Genome Sequence of Acinetobacter guillouiae NIPH 991.</title>
        <authorList>
            <consortium name="The Broad Institute Genome Sequencing Platform"/>
            <consortium name="The Broad Institute Genome Sequencing Center for Infectious Disease"/>
            <person name="Cerqueira G."/>
            <person name="Feldgarden M."/>
            <person name="Courvalin P."/>
            <person name="Perichon B."/>
            <person name="Grillot-Courvalin C."/>
            <person name="Clermont D."/>
            <person name="Rocha E."/>
            <person name="Yoon E.-J."/>
            <person name="Nemec A."/>
            <person name="Walker B."/>
            <person name="Young S.K."/>
            <person name="Zeng Q."/>
            <person name="Gargeya S."/>
            <person name="Fitzgerald M."/>
            <person name="Haas B."/>
            <person name="Abouelleil A."/>
            <person name="Alvarado L."/>
            <person name="Arachchi H.M."/>
            <person name="Berlin A.M."/>
            <person name="Chapman S.B."/>
            <person name="Dewar J."/>
            <person name="Goldberg J."/>
            <person name="Griggs A."/>
            <person name="Gujja S."/>
            <person name="Hansen M."/>
            <person name="Howarth C."/>
            <person name="Imamovic A."/>
            <person name="Larimer J."/>
            <person name="McCowan C."/>
            <person name="Murphy C."/>
            <person name="Neiman D."/>
            <person name="Pearson M."/>
            <person name="Priest M."/>
            <person name="Roberts A."/>
            <person name="Saif S."/>
            <person name="Shea T."/>
            <person name="Sisk P."/>
            <person name="Sykes S."/>
            <person name="Wortman J."/>
            <person name="Nusbaum C."/>
            <person name="Birren B."/>
        </authorList>
    </citation>
    <scope>NUCLEOTIDE SEQUENCE [LARGE SCALE GENOMIC DNA]</scope>
    <source>
        <strain evidence="1 2">NIPH 991</strain>
    </source>
</reference>
<dbReference type="AlphaFoldDB" id="N8X4L3"/>